<accession>A0A081FXZ6</accession>
<gene>
    <name evidence="2" type="ORF">ADIMK_2438</name>
</gene>
<organism evidence="2 3">
    <name type="scientific">Marinobacterium lacunae</name>
    <dbReference type="NCBI Taxonomy" id="1232683"/>
    <lineage>
        <taxon>Bacteria</taxon>
        <taxon>Pseudomonadati</taxon>
        <taxon>Pseudomonadota</taxon>
        <taxon>Gammaproteobacteria</taxon>
        <taxon>Oceanospirillales</taxon>
        <taxon>Oceanospirillaceae</taxon>
        <taxon>Marinobacterium</taxon>
    </lineage>
</organism>
<reference evidence="2 3" key="1">
    <citation type="submission" date="2014-04" db="EMBL/GenBank/DDBJ databases">
        <title>Marinobacterium kochiensis sp. nov., isolated from sediment sample collected from Kochi backwaters in Kerala, India.</title>
        <authorList>
            <person name="Singh A."/>
            <person name="Pinnaka A.K."/>
        </authorList>
    </citation>
    <scope>NUCLEOTIDE SEQUENCE [LARGE SCALE GENOMIC DNA]</scope>
    <source>
        <strain evidence="2 3">AK27</strain>
    </source>
</reference>
<keyword evidence="1" id="KW-0812">Transmembrane</keyword>
<dbReference type="Pfam" id="PF04307">
    <property type="entry name" value="YdjM"/>
    <property type="match status" value="1"/>
</dbReference>
<dbReference type="EMBL" id="JMQN01000038">
    <property type="protein sequence ID" value="KEA63401.1"/>
    <property type="molecule type" value="Genomic_DNA"/>
</dbReference>
<comment type="caution">
    <text evidence="2">The sequence shown here is derived from an EMBL/GenBank/DDBJ whole genome shotgun (WGS) entry which is preliminary data.</text>
</comment>
<feature type="transmembrane region" description="Helical" evidence="1">
    <location>
        <begin position="6"/>
        <end position="28"/>
    </location>
</feature>
<dbReference type="Proteomes" id="UP000028252">
    <property type="component" value="Unassembled WGS sequence"/>
</dbReference>
<feature type="transmembrane region" description="Helical" evidence="1">
    <location>
        <begin position="187"/>
        <end position="206"/>
    </location>
</feature>
<proteinExistence type="predicted"/>
<feature type="transmembrane region" description="Helical" evidence="1">
    <location>
        <begin position="116"/>
        <end position="134"/>
    </location>
</feature>
<keyword evidence="3" id="KW-1185">Reference proteome</keyword>
<dbReference type="RefSeq" id="WP_036188495.1">
    <property type="nucleotide sequence ID" value="NZ_JMQN01000038.1"/>
</dbReference>
<dbReference type="InterPro" id="IPR007404">
    <property type="entry name" value="YdjM-like"/>
</dbReference>
<feature type="transmembrane region" description="Helical" evidence="1">
    <location>
        <begin position="140"/>
        <end position="166"/>
    </location>
</feature>
<keyword evidence="1" id="KW-1133">Transmembrane helix</keyword>
<feature type="transmembrane region" description="Helical" evidence="1">
    <location>
        <begin position="82"/>
        <end position="104"/>
    </location>
</feature>
<keyword evidence="1" id="KW-0472">Membrane</keyword>
<evidence type="ECO:0000313" key="2">
    <source>
        <dbReference type="EMBL" id="KEA63401.1"/>
    </source>
</evidence>
<protein>
    <recommendedName>
        <fullName evidence="4">Membrane-bound metal-dependent hydrolase</fullName>
    </recommendedName>
</protein>
<dbReference type="AlphaFoldDB" id="A0A081FXZ6"/>
<feature type="transmembrane region" description="Helical" evidence="1">
    <location>
        <begin position="56"/>
        <end position="76"/>
    </location>
</feature>
<dbReference type="OrthoDB" id="5295350at2"/>
<dbReference type="STRING" id="1232683.ADIMK_2438"/>
<dbReference type="eggNOG" id="COG1988">
    <property type="taxonomic scope" value="Bacteria"/>
</dbReference>
<evidence type="ECO:0008006" key="4">
    <source>
        <dbReference type="Google" id="ProtNLM"/>
    </source>
</evidence>
<name>A0A081FXZ6_9GAMM</name>
<dbReference type="PATRIC" id="fig|1232683.4.peg.2391"/>
<evidence type="ECO:0000313" key="3">
    <source>
        <dbReference type="Proteomes" id="UP000028252"/>
    </source>
</evidence>
<sequence length="223" mass="24093">MANFNTHFLGGAVTSCVLTSTLLLTGLFTPSQGMSLWAAGTVASLAPDLDSDTTGILKGLFSALGVIASFGVLFSFPDWPLLHLWGAMLAAFLGVRFGLLQIFAHLTEHRGSFHSLMAAVSVGLLSVFLCWRFTTQSIDFSWALGGMVFAGYLVHLILDECYAVNLADMEFKRSFGTALKPVSIENWWASSIFLAIALYCAMQLPLPHKLPNEVVKIASANLV</sequence>
<evidence type="ECO:0000256" key="1">
    <source>
        <dbReference type="SAM" id="Phobius"/>
    </source>
</evidence>